<gene>
    <name evidence="1" type="ORF">CLIB1423_11S00562</name>
</gene>
<reference evidence="1" key="1">
    <citation type="submission" date="2022-03" db="EMBL/GenBank/DDBJ databases">
        <authorList>
            <person name="Legras J.-L."/>
            <person name="Devillers H."/>
            <person name="Grondin C."/>
        </authorList>
    </citation>
    <scope>NUCLEOTIDE SEQUENCE</scope>
    <source>
        <strain evidence="1">CLIB 1423</strain>
    </source>
</reference>
<dbReference type="AlphaFoldDB" id="A0A9P0QR86"/>
<evidence type="ECO:0000313" key="2">
    <source>
        <dbReference type="Proteomes" id="UP000837801"/>
    </source>
</evidence>
<protein>
    <submittedName>
        <fullName evidence="1">Uncharacterized protein</fullName>
    </submittedName>
</protein>
<name>A0A9P0QR86_9ASCO</name>
<organism evidence="1 2">
    <name type="scientific">[Candida] railenensis</name>
    <dbReference type="NCBI Taxonomy" id="45579"/>
    <lineage>
        <taxon>Eukaryota</taxon>
        <taxon>Fungi</taxon>
        <taxon>Dikarya</taxon>
        <taxon>Ascomycota</taxon>
        <taxon>Saccharomycotina</taxon>
        <taxon>Pichiomycetes</taxon>
        <taxon>Debaryomycetaceae</taxon>
        <taxon>Kurtzmaniella</taxon>
    </lineage>
</organism>
<sequence length="140" mass="16138">MKYMKHYCFFHFGTRIGDVCEEYARYDTILYSSIELARDVIMLCTSSNNHLLFKCARKQLHVVTFPILFSPRAPNGIIEANIYDHIRRENAAWCAIMDRNKLAPRKAPNSCTCMPRCAYKTIISRNLIVTPVKISSSEVV</sequence>
<keyword evidence="2" id="KW-1185">Reference proteome</keyword>
<accession>A0A9P0QR86</accession>
<comment type="caution">
    <text evidence="1">The sequence shown here is derived from an EMBL/GenBank/DDBJ whole genome shotgun (WGS) entry which is preliminary data.</text>
</comment>
<dbReference type="EMBL" id="CAKXYY010000011">
    <property type="protein sequence ID" value="CAH2353477.1"/>
    <property type="molecule type" value="Genomic_DNA"/>
</dbReference>
<evidence type="ECO:0000313" key="1">
    <source>
        <dbReference type="EMBL" id="CAH2353477.1"/>
    </source>
</evidence>
<proteinExistence type="predicted"/>
<dbReference type="Proteomes" id="UP000837801">
    <property type="component" value="Unassembled WGS sequence"/>
</dbReference>